<feature type="compositionally biased region" description="Low complexity" evidence="1">
    <location>
        <begin position="50"/>
        <end position="63"/>
    </location>
</feature>
<feature type="region of interest" description="Disordered" evidence="1">
    <location>
        <begin position="35"/>
        <end position="72"/>
    </location>
</feature>
<reference evidence="2 3" key="1">
    <citation type="submission" date="2024-09" db="EMBL/GenBank/DDBJ databases">
        <authorList>
            <person name="Sun Q."/>
            <person name="Mori K."/>
        </authorList>
    </citation>
    <scope>NUCLEOTIDE SEQUENCE [LARGE SCALE GENOMIC DNA]</scope>
    <source>
        <strain evidence="2 3">TBRC 1851</strain>
    </source>
</reference>
<accession>A0ABV6UAM4</accession>
<organism evidence="2 3">
    <name type="scientific">Sphaerimonospora cavernae</name>
    <dbReference type="NCBI Taxonomy" id="1740611"/>
    <lineage>
        <taxon>Bacteria</taxon>
        <taxon>Bacillati</taxon>
        <taxon>Actinomycetota</taxon>
        <taxon>Actinomycetes</taxon>
        <taxon>Streptosporangiales</taxon>
        <taxon>Streptosporangiaceae</taxon>
        <taxon>Sphaerimonospora</taxon>
    </lineage>
</organism>
<protein>
    <submittedName>
        <fullName evidence="2">Uncharacterized protein</fullName>
    </submittedName>
</protein>
<evidence type="ECO:0000256" key="1">
    <source>
        <dbReference type="SAM" id="MobiDB-lite"/>
    </source>
</evidence>
<keyword evidence="3" id="KW-1185">Reference proteome</keyword>
<dbReference type="RefSeq" id="WP_394303277.1">
    <property type="nucleotide sequence ID" value="NZ_JBHMQT010000053.1"/>
</dbReference>
<feature type="compositionally biased region" description="Pro residues" evidence="1">
    <location>
        <begin position="162"/>
        <end position="175"/>
    </location>
</feature>
<gene>
    <name evidence="2" type="ORF">ACFHYQ_23385</name>
</gene>
<name>A0ABV6UAM4_9ACTN</name>
<sequence length="175" mass="18092">MRTIHGITTTTVAGAAIAAVVTAVLTVTTASGALGAPGRISPSAPPGPVAPAVGPSSPADAGPVKPHGRTLGTHKVRWRSIKPVAHGRKLRITWWSGVAPCTVLDRVKTKETARKVVVTLYEGTDPAAKDTMCISMAIKKSTTVKLRAPLGKRKIVDGAEPQPKPKPTPEPTPPA</sequence>
<evidence type="ECO:0000313" key="2">
    <source>
        <dbReference type="EMBL" id="MFC0865241.1"/>
    </source>
</evidence>
<dbReference type="EMBL" id="JBHMQT010000053">
    <property type="protein sequence ID" value="MFC0865241.1"/>
    <property type="molecule type" value="Genomic_DNA"/>
</dbReference>
<feature type="region of interest" description="Disordered" evidence="1">
    <location>
        <begin position="151"/>
        <end position="175"/>
    </location>
</feature>
<comment type="caution">
    <text evidence="2">The sequence shown here is derived from an EMBL/GenBank/DDBJ whole genome shotgun (WGS) entry which is preliminary data.</text>
</comment>
<proteinExistence type="predicted"/>
<dbReference type="Proteomes" id="UP001589870">
    <property type="component" value="Unassembled WGS sequence"/>
</dbReference>
<evidence type="ECO:0000313" key="3">
    <source>
        <dbReference type="Proteomes" id="UP001589870"/>
    </source>
</evidence>